<keyword evidence="4 5" id="KW-0472">Membrane</keyword>
<dbReference type="GO" id="GO:2001234">
    <property type="term" value="P:negative regulation of apoptotic signaling pathway"/>
    <property type="evidence" value="ECO:0007669"/>
    <property type="project" value="TreeGrafter"/>
</dbReference>
<evidence type="ECO:0000313" key="7">
    <source>
        <dbReference type="Ensembl" id="ENSSPUP00000024073.1"/>
    </source>
</evidence>
<comment type="similarity">
    <text evidence="5">Belongs to the BI1 family.</text>
</comment>
<keyword evidence="3 5" id="KW-1133">Transmembrane helix</keyword>
<dbReference type="GO" id="GO:0005794">
    <property type="term" value="C:Golgi apparatus"/>
    <property type="evidence" value="ECO:0007669"/>
    <property type="project" value="TreeGrafter"/>
</dbReference>
<dbReference type="Proteomes" id="UP000694392">
    <property type="component" value="Unplaced"/>
</dbReference>
<evidence type="ECO:0000256" key="6">
    <source>
        <dbReference type="SAM" id="MobiDB-lite"/>
    </source>
</evidence>
<feature type="transmembrane region" description="Helical" evidence="5">
    <location>
        <begin position="155"/>
        <end position="176"/>
    </location>
</feature>
<comment type="subcellular location">
    <subcellularLocation>
        <location evidence="1">Membrane</location>
        <topology evidence="1">Multi-pass membrane protein</topology>
    </subcellularLocation>
</comment>
<dbReference type="InterPro" id="IPR006214">
    <property type="entry name" value="Bax_inhibitor_1-related"/>
</dbReference>
<dbReference type="GO" id="GO:0016020">
    <property type="term" value="C:membrane"/>
    <property type="evidence" value="ECO:0007669"/>
    <property type="project" value="UniProtKB-SubCell"/>
</dbReference>
<evidence type="ECO:0000313" key="8">
    <source>
        <dbReference type="Proteomes" id="UP000694392"/>
    </source>
</evidence>
<dbReference type="PANTHER" id="PTHR23291:SF35">
    <property type="entry name" value="PROTEIN LIFEGUARD 3"/>
    <property type="match status" value="1"/>
</dbReference>
<comment type="caution">
    <text evidence="5">Lacks conserved residue(s) required for the propagation of feature annotation.</text>
</comment>
<dbReference type="Ensembl" id="ENSSPUT00000025676.1">
    <property type="protein sequence ID" value="ENSSPUP00000024073.1"/>
    <property type="gene ID" value="ENSSPUG00000018438.1"/>
</dbReference>
<proteinExistence type="inferred from homology"/>
<keyword evidence="8" id="KW-1185">Reference proteome</keyword>
<sequence length="211" mass="23176">PLSLQLAYSLLDVRAPQTGPSNARAPLPAAPSPASSWETPLLLAPDPVYKNSCRWRPFLPHPGTGRGARRPPPPFPNSGKVDLSQSRPWEPSKARDQERVQILLWTAASSAREGRGRNLTDSINQSNHLCAQGRWCSRRLAEGCTLSPLLGGTQVYSIISLQLLVTVGIIAVFTFVHPVRSFVQRNVAVYYTSYAVFLVTYLVLVCCEGPR</sequence>
<organism evidence="7 8">
    <name type="scientific">Sphenodon punctatus</name>
    <name type="common">Tuatara</name>
    <name type="synonym">Hatteria punctata</name>
    <dbReference type="NCBI Taxonomy" id="8508"/>
    <lineage>
        <taxon>Eukaryota</taxon>
        <taxon>Metazoa</taxon>
        <taxon>Chordata</taxon>
        <taxon>Craniata</taxon>
        <taxon>Vertebrata</taxon>
        <taxon>Euteleostomi</taxon>
        <taxon>Lepidosauria</taxon>
        <taxon>Sphenodontia</taxon>
        <taxon>Sphenodontidae</taxon>
        <taxon>Sphenodon</taxon>
    </lineage>
</organism>
<evidence type="ECO:0000256" key="3">
    <source>
        <dbReference type="ARBA" id="ARBA00022989"/>
    </source>
</evidence>
<evidence type="ECO:0000256" key="2">
    <source>
        <dbReference type="ARBA" id="ARBA00022692"/>
    </source>
</evidence>
<reference evidence="7" key="2">
    <citation type="submission" date="2025-09" db="UniProtKB">
        <authorList>
            <consortium name="Ensembl"/>
        </authorList>
    </citation>
    <scope>IDENTIFICATION</scope>
</reference>
<dbReference type="PANTHER" id="PTHR23291">
    <property type="entry name" value="BAX INHIBITOR-RELATED"/>
    <property type="match status" value="1"/>
</dbReference>
<evidence type="ECO:0000256" key="5">
    <source>
        <dbReference type="RuleBase" id="RU004379"/>
    </source>
</evidence>
<name>A0A8D0HGT2_SPHPU</name>
<dbReference type="AlphaFoldDB" id="A0A8D0HGT2"/>
<dbReference type="GO" id="GO:0005783">
    <property type="term" value="C:endoplasmic reticulum"/>
    <property type="evidence" value="ECO:0007669"/>
    <property type="project" value="TreeGrafter"/>
</dbReference>
<feature type="transmembrane region" description="Helical" evidence="5">
    <location>
        <begin position="188"/>
        <end position="207"/>
    </location>
</feature>
<protein>
    <submittedName>
        <fullName evidence="7">Uncharacterized protein</fullName>
    </submittedName>
</protein>
<feature type="region of interest" description="Disordered" evidence="6">
    <location>
        <begin position="60"/>
        <end position="95"/>
    </location>
</feature>
<feature type="compositionally biased region" description="Low complexity" evidence="6">
    <location>
        <begin position="20"/>
        <end position="35"/>
    </location>
</feature>
<evidence type="ECO:0000256" key="1">
    <source>
        <dbReference type="ARBA" id="ARBA00004141"/>
    </source>
</evidence>
<evidence type="ECO:0000256" key="4">
    <source>
        <dbReference type="ARBA" id="ARBA00023136"/>
    </source>
</evidence>
<feature type="region of interest" description="Disordered" evidence="6">
    <location>
        <begin position="16"/>
        <end position="35"/>
    </location>
</feature>
<reference evidence="7" key="1">
    <citation type="submission" date="2025-08" db="UniProtKB">
        <authorList>
            <consortium name="Ensembl"/>
        </authorList>
    </citation>
    <scope>IDENTIFICATION</scope>
</reference>
<accession>A0A8D0HGT2</accession>
<keyword evidence="2 5" id="KW-0812">Transmembrane</keyword>